<reference evidence="1 2" key="1">
    <citation type="journal article" date="2019" name="Sci. Rep.">
        <title>Orb-weaving spider Araneus ventricosus genome elucidates the spidroin gene catalogue.</title>
        <authorList>
            <person name="Kono N."/>
            <person name="Nakamura H."/>
            <person name="Ohtoshi R."/>
            <person name="Moran D.A.P."/>
            <person name="Shinohara A."/>
            <person name="Yoshida Y."/>
            <person name="Fujiwara M."/>
            <person name="Mori M."/>
            <person name="Tomita M."/>
            <person name="Arakawa K."/>
        </authorList>
    </citation>
    <scope>NUCLEOTIDE SEQUENCE [LARGE SCALE GENOMIC DNA]</scope>
</reference>
<dbReference type="AlphaFoldDB" id="A0A4Y2QLS7"/>
<accession>A0A4Y2QLS7</accession>
<gene>
    <name evidence="1" type="ORF">AVEN_68632_1</name>
</gene>
<comment type="caution">
    <text evidence="1">The sequence shown here is derived from an EMBL/GenBank/DDBJ whole genome shotgun (WGS) entry which is preliminary data.</text>
</comment>
<proteinExistence type="predicted"/>
<protein>
    <submittedName>
        <fullName evidence="1">Uncharacterized protein</fullName>
    </submittedName>
</protein>
<organism evidence="1 2">
    <name type="scientific">Araneus ventricosus</name>
    <name type="common">Orbweaver spider</name>
    <name type="synonym">Epeira ventricosa</name>
    <dbReference type="NCBI Taxonomy" id="182803"/>
    <lineage>
        <taxon>Eukaryota</taxon>
        <taxon>Metazoa</taxon>
        <taxon>Ecdysozoa</taxon>
        <taxon>Arthropoda</taxon>
        <taxon>Chelicerata</taxon>
        <taxon>Arachnida</taxon>
        <taxon>Araneae</taxon>
        <taxon>Araneomorphae</taxon>
        <taxon>Entelegynae</taxon>
        <taxon>Araneoidea</taxon>
        <taxon>Araneidae</taxon>
        <taxon>Araneus</taxon>
    </lineage>
</organism>
<name>A0A4Y2QLS7_ARAVE</name>
<evidence type="ECO:0000313" key="1">
    <source>
        <dbReference type="EMBL" id="GBN64253.1"/>
    </source>
</evidence>
<keyword evidence="2" id="KW-1185">Reference proteome</keyword>
<sequence>MGGGGGQATLDDISRRHKLSYEIKNVEIGLVVEAGESLRFLPYYFKYIDPNSSIIMACRKYCKIPIVGAGNCLVRAILFCIYGSEGFYAEIREKFITTTNLITTT</sequence>
<evidence type="ECO:0000313" key="2">
    <source>
        <dbReference type="Proteomes" id="UP000499080"/>
    </source>
</evidence>
<dbReference type="Proteomes" id="UP000499080">
    <property type="component" value="Unassembled WGS sequence"/>
</dbReference>
<dbReference type="EMBL" id="BGPR01014222">
    <property type="protein sequence ID" value="GBN64253.1"/>
    <property type="molecule type" value="Genomic_DNA"/>
</dbReference>